<evidence type="ECO:0000313" key="2">
    <source>
        <dbReference type="EMBL" id="CAG6455358.1"/>
    </source>
</evidence>
<keyword evidence="1" id="KW-0732">Signal</keyword>
<proteinExistence type="predicted"/>
<protein>
    <submittedName>
        <fullName evidence="2">(northern house mosquito) hypothetical protein</fullName>
    </submittedName>
</protein>
<evidence type="ECO:0000256" key="1">
    <source>
        <dbReference type="SAM" id="SignalP"/>
    </source>
</evidence>
<sequence>MSFSFSFSSLASAAFLRFLRASSDSVQLLTRLSVGDVSSSSNMASPTAAAISANLVSSVRNMLSGSSDIVLRSCSVKLFCASEMLSRFVDMSIGTAADSEDSSDGFPAVTVIELMSSASRSALRLLAAAVAARRIRLSSSLLLKLKLLHSLGAIVSPALHHEARELPGDEVLLQCDSPKSLINAPFKLFSDELLSRMSFSSSRLSTSEEVIESLRSSPYSPSSICSDS</sequence>
<dbReference type="EMBL" id="HBUE01028295">
    <property type="protein sequence ID" value="CAG6455358.1"/>
    <property type="molecule type" value="Transcribed_RNA"/>
</dbReference>
<organism evidence="2">
    <name type="scientific">Culex pipiens</name>
    <name type="common">House mosquito</name>
    <dbReference type="NCBI Taxonomy" id="7175"/>
    <lineage>
        <taxon>Eukaryota</taxon>
        <taxon>Metazoa</taxon>
        <taxon>Ecdysozoa</taxon>
        <taxon>Arthropoda</taxon>
        <taxon>Hexapoda</taxon>
        <taxon>Insecta</taxon>
        <taxon>Pterygota</taxon>
        <taxon>Neoptera</taxon>
        <taxon>Endopterygota</taxon>
        <taxon>Diptera</taxon>
        <taxon>Nematocera</taxon>
        <taxon>Culicoidea</taxon>
        <taxon>Culicidae</taxon>
        <taxon>Culicinae</taxon>
        <taxon>Culicini</taxon>
        <taxon>Culex</taxon>
        <taxon>Culex</taxon>
    </lineage>
</organism>
<accession>A0A8D8AHB6</accession>
<name>A0A8D8AHB6_CULPI</name>
<feature type="chain" id="PRO_5036260360" evidence="1">
    <location>
        <begin position="22"/>
        <end position="228"/>
    </location>
</feature>
<dbReference type="AlphaFoldDB" id="A0A8D8AHB6"/>
<dbReference type="EMBL" id="HBUE01028292">
    <property type="protein sequence ID" value="CAG6455355.1"/>
    <property type="molecule type" value="Transcribed_RNA"/>
</dbReference>
<reference evidence="2" key="1">
    <citation type="submission" date="2021-05" db="EMBL/GenBank/DDBJ databases">
        <authorList>
            <person name="Alioto T."/>
            <person name="Alioto T."/>
            <person name="Gomez Garrido J."/>
        </authorList>
    </citation>
    <scope>NUCLEOTIDE SEQUENCE</scope>
</reference>
<feature type="signal peptide" evidence="1">
    <location>
        <begin position="1"/>
        <end position="21"/>
    </location>
</feature>